<dbReference type="Proteomes" id="UP001221757">
    <property type="component" value="Unassembled WGS sequence"/>
</dbReference>
<reference evidence="1" key="1">
    <citation type="submission" date="2023-03" db="EMBL/GenBank/DDBJ databases">
        <title>Massive genome expansion in bonnet fungi (Mycena s.s.) driven by repeated elements and novel gene families across ecological guilds.</title>
        <authorList>
            <consortium name="Lawrence Berkeley National Laboratory"/>
            <person name="Harder C.B."/>
            <person name="Miyauchi S."/>
            <person name="Viragh M."/>
            <person name="Kuo A."/>
            <person name="Thoen E."/>
            <person name="Andreopoulos B."/>
            <person name="Lu D."/>
            <person name="Skrede I."/>
            <person name="Drula E."/>
            <person name="Henrissat B."/>
            <person name="Morin E."/>
            <person name="Kohler A."/>
            <person name="Barry K."/>
            <person name="LaButti K."/>
            <person name="Morin E."/>
            <person name="Salamov A."/>
            <person name="Lipzen A."/>
            <person name="Mereny Z."/>
            <person name="Hegedus B."/>
            <person name="Baldrian P."/>
            <person name="Stursova M."/>
            <person name="Weitz H."/>
            <person name="Taylor A."/>
            <person name="Grigoriev I.V."/>
            <person name="Nagy L.G."/>
            <person name="Martin F."/>
            <person name="Kauserud H."/>
        </authorList>
    </citation>
    <scope>NUCLEOTIDE SEQUENCE</scope>
    <source>
        <strain evidence="1">CBHHK067</strain>
    </source>
</reference>
<gene>
    <name evidence="1" type="ORF">B0H17DRAFT_1145183</name>
</gene>
<protein>
    <submittedName>
        <fullName evidence="1">Uncharacterized protein</fullName>
    </submittedName>
</protein>
<sequence>MLGAVARSFAFERLAAHSTGFNDSVRYLMNEVTKQASKLAKSWVPCRGLRLLPSLTYLAAACERLEGVAEWLATPGKPSQGYKLIQAVAKGCGGGLDNFSSVIVRHIELINRRASQPDVALERIAFFLESVLTFLINAEIRDTPVFRALCNHGFVAALTFAAASVEVLEPVGMGVNSNDGYTRVMEALQAGLLQVIITGCDNSRTCLALQSLETILATALPASTVHDSVVVQIQASLREIGVFTPSTRRSYGSQECCLCVNRSLHWGDTGSNFSTGSTPANSNLAKDVIMWSAVKSSKIPKNSKPSIGRPAVIVNSVPVFVISVFPPGDDEQGVTARDRSFMRILVHQQYIAAKEEILLRQMEFFSKNPRDPYLVVFNYIHGVGNIEVVPSTDVIGAKNLELTNFAWLQERSAGRIEPYAMVTLSGPRIIPLRSTSGRVREESVKRIARSVDPEGFDLERCPSNIRDEIKPLVKEKNTKVVQIH</sequence>
<dbReference type="AlphaFoldDB" id="A0AAD7G224"/>
<proteinExistence type="predicted"/>
<evidence type="ECO:0000313" key="1">
    <source>
        <dbReference type="EMBL" id="KAJ7659878.1"/>
    </source>
</evidence>
<keyword evidence="2" id="KW-1185">Reference proteome</keyword>
<comment type="caution">
    <text evidence="1">The sequence shown here is derived from an EMBL/GenBank/DDBJ whole genome shotgun (WGS) entry which is preliminary data.</text>
</comment>
<dbReference type="EMBL" id="JARKIE010000266">
    <property type="protein sequence ID" value="KAJ7659878.1"/>
    <property type="molecule type" value="Genomic_DNA"/>
</dbReference>
<name>A0AAD7G224_MYCRO</name>
<accession>A0AAD7G224</accession>
<organism evidence="1 2">
    <name type="scientific">Mycena rosella</name>
    <name type="common">Pink bonnet</name>
    <name type="synonym">Agaricus rosellus</name>
    <dbReference type="NCBI Taxonomy" id="1033263"/>
    <lineage>
        <taxon>Eukaryota</taxon>
        <taxon>Fungi</taxon>
        <taxon>Dikarya</taxon>
        <taxon>Basidiomycota</taxon>
        <taxon>Agaricomycotina</taxon>
        <taxon>Agaricomycetes</taxon>
        <taxon>Agaricomycetidae</taxon>
        <taxon>Agaricales</taxon>
        <taxon>Marasmiineae</taxon>
        <taxon>Mycenaceae</taxon>
        <taxon>Mycena</taxon>
    </lineage>
</organism>
<evidence type="ECO:0000313" key="2">
    <source>
        <dbReference type="Proteomes" id="UP001221757"/>
    </source>
</evidence>